<accession>A0A0V8GKZ7</accession>
<protein>
    <recommendedName>
        <fullName evidence="8">RND transporter</fullName>
    </recommendedName>
</protein>
<dbReference type="InterPro" id="IPR058982">
    <property type="entry name" value="Beta-barrel_AprE"/>
</dbReference>
<feature type="region of interest" description="Disordered" evidence="1">
    <location>
        <begin position="263"/>
        <end position="285"/>
    </location>
</feature>
<name>A0A0V8GKZ7_9BACL</name>
<dbReference type="Proteomes" id="UP000053797">
    <property type="component" value="Unassembled WGS sequence"/>
</dbReference>
<dbReference type="PANTHER" id="PTHR30469">
    <property type="entry name" value="MULTIDRUG RESISTANCE PROTEIN MDTA"/>
    <property type="match status" value="1"/>
</dbReference>
<reference evidence="5 7" key="2">
    <citation type="journal article" date="2016" name="Front. Microbiol.">
        <title>Genomic Resource of Rice Seed Associated Bacteria.</title>
        <authorList>
            <person name="Midha S."/>
            <person name="Bansal K."/>
            <person name="Sharma S."/>
            <person name="Kumar N."/>
            <person name="Patil P.P."/>
            <person name="Chaudhry V."/>
            <person name="Patil P.B."/>
        </authorList>
    </citation>
    <scope>NUCLEOTIDE SEQUENCE [LARGE SCALE GENOMIC DNA]</scope>
    <source>
        <strain evidence="5 7">RSA11</strain>
    </source>
</reference>
<feature type="domain" description="Multidrug resistance protein MdtA-like C-terminal permuted SH3" evidence="2">
    <location>
        <begin position="225"/>
        <end position="265"/>
    </location>
</feature>
<dbReference type="EMBL" id="LNQL01000001">
    <property type="protein sequence ID" value="KSU50949.1"/>
    <property type="molecule type" value="Genomic_DNA"/>
</dbReference>
<evidence type="ECO:0000313" key="4">
    <source>
        <dbReference type="EMBL" id="KSU50949.1"/>
    </source>
</evidence>
<evidence type="ECO:0000313" key="6">
    <source>
        <dbReference type="Proteomes" id="UP000053797"/>
    </source>
</evidence>
<dbReference type="Proteomes" id="UP000072605">
    <property type="component" value="Unassembled WGS sequence"/>
</dbReference>
<dbReference type="RefSeq" id="WP_058264973.1">
    <property type="nucleotide sequence ID" value="NZ_FMYN01000001.1"/>
</dbReference>
<feature type="domain" description="AprE-like beta-barrel" evidence="3">
    <location>
        <begin position="131"/>
        <end position="201"/>
    </location>
</feature>
<evidence type="ECO:0000313" key="5">
    <source>
        <dbReference type="EMBL" id="KTR27804.1"/>
    </source>
</evidence>
<dbReference type="Pfam" id="PF26002">
    <property type="entry name" value="Beta-barrel_AprE"/>
    <property type="match status" value="1"/>
</dbReference>
<dbReference type="AlphaFoldDB" id="A0A0V8GKZ7"/>
<dbReference type="InterPro" id="IPR058627">
    <property type="entry name" value="MdtA-like_C"/>
</dbReference>
<dbReference type="OrthoDB" id="2023301at2"/>
<dbReference type="GO" id="GO:1990281">
    <property type="term" value="C:efflux pump complex"/>
    <property type="evidence" value="ECO:0007669"/>
    <property type="project" value="TreeGrafter"/>
</dbReference>
<evidence type="ECO:0000259" key="3">
    <source>
        <dbReference type="Pfam" id="PF26002"/>
    </source>
</evidence>
<dbReference type="Pfam" id="PF25967">
    <property type="entry name" value="RND-MFP_C"/>
    <property type="match status" value="1"/>
</dbReference>
<dbReference type="SUPFAM" id="SSF51230">
    <property type="entry name" value="Single hybrid motif"/>
    <property type="match status" value="1"/>
</dbReference>
<reference evidence="4 6" key="1">
    <citation type="journal article" date="2015" name="Int. J. Syst. Evol. Microbiol.">
        <title>Exiguobacterium enclense sp. nov., isolated from sediment.</title>
        <authorList>
            <person name="Dastager S.G."/>
            <person name="Mawlankar R."/>
            <person name="Sonalkar V.V."/>
            <person name="Thorat M.N."/>
            <person name="Mual P."/>
            <person name="Verma A."/>
            <person name="Krishnamurthi S."/>
            <person name="Tang S.K."/>
            <person name="Li W.J."/>
        </authorList>
    </citation>
    <scope>NUCLEOTIDE SEQUENCE [LARGE SCALE GENOMIC DNA]</scope>
    <source>
        <strain evidence="4 6">NIO-1109</strain>
    </source>
</reference>
<evidence type="ECO:0000313" key="7">
    <source>
        <dbReference type="Proteomes" id="UP000072605"/>
    </source>
</evidence>
<organism evidence="4 6">
    <name type="scientific">Exiguobacterium indicum</name>
    <dbReference type="NCBI Taxonomy" id="296995"/>
    <lineage>
        <taxon>Bacteria</taxon>
        <taxon>Bacillati</taxon>
        <taxon>Bacillota</taxon>
        <taxon>Bacilli</taxon>
        <taxon>Bacillales</taxon>
        <taxon>Bacillales Family XII. Incertae Sedis</taxon>
        <taxon>Exiguobacterium</taxon>
    </lineage>
</organism>
<dbReference type="EMBL" id="LDQV01000012">
    <property type="protein sequence ID" value="KTR27804.1"/>
    <property type="molecule type" value="Genomic_DNA"/>
</dbReference>
<evidence type="ECO:0008006" key="8">
    <source>
        <dbReference type="Google" id="ProtNLM"/>
    </source>
</evidence>
<evidence type="ECO:0000259" key="2">
    <source>
        <dbReference type="Pfam" id="PF25967"/>
    </source>
</evidence>
<dbReference type="GO" id="GO:0015562">
    <property type="term" value="F:efflux transmembrane transporter activity"/>
    <property type="evidence" value="ECO:0007669"/>
    <property type="project" value="TreeGrafter"/>
</dbReference>
<dbReference type="Gene3D" id="2.40.420.20">
    <property type="match status" value="1"/>
</dbReference>
<evidence type="ECO:0000256" key="1">
    <source>
        <dbReference type="SAM" id="MobiDB-lite"/>
    </source>
</evidence>
<dbReference type="Gene3D" id="2.40.30.170">
    <property type="match status" value="1"/>
</dbReference>
<dbReference type="InterPro" id="IPR011053">
    <property type="entry name" value="Single_hybrid_motif"/>
</dbReference>
<proteinExistence type="predicted"/>
<gene>
    <name evidence="4" type="ORF">AS033_06095</name>
    <name evidence="5" type="ORF">RSA11_03825</name>
</gene>
<dbReference type="Gene3D" id="2.40.50.100">
    <property type="match status" value="1"/>
</dbReference>
<comment type="caution">
    <text evidence="4">The sequence shown here is derived from an EMBL/GenBank/DDBJ whole genome shotgun (WGS) entry which is preliminary data.</text>
</comment>
<sequence>MKRTRKKWLWISGGVILVLLLIGSTLFLGRGEAQGTKEVVESKTLKTFFYFSGTLEAKDRQTVISDRDVRVTDVRFEEGDTVKSGQTIVSVEGGEDFKAPRSGQLVRLDVTEGEVYAPNTVLFVVANNKELIARLKIDEQDIERIEVEDTIELQTDASDKTIKGKVESISPEAVTENGSTYFNAKVSVPSSSNWLPGMTVEGRLPYQLAQDVPVLSLDVISYSKSDRPYVYVKKDGETTRQYIETGVTDGQDIEIKDGLSAGDEVFLPSEDGGSGLLPTPPGGAS</sequence>